<name>A0A914CWZ1_9BILA</name>
<proteinExistence type="predicted"/>
<evidence type="ECO:0000313" key="1">
    <source>
        <dbReference type="Proteomes" id="UP000887540"/>
    </source>
</evidence>
<evidence type="ECO:0000313" key="2">
    <source>
        <dbReference type="WBParaSite" id="ACRNAN_scaffold15327.g14118.t1"/>
    </source>
</evidence>
<dbReference type="AlphaFoldDB" id="A0A914CWZ1"/>
<accession>A0A914CWZ1</accession>
<organism evidence="1 2">
    <name type="scientific">Acrobeloides nanus</name>
    <dbReference type="NCBI Taxonomy" id="290746"/>
    <lineage>
        <taxon>Eukaryota</taxon>
        <taxon>Metazoa</taxon>
        <taxon>Ecdysozoa</taxon>
        <taxon>Nematoda</taxon>
        <taxon>Chromadorea</taxon>
        <taxon>Rhabditida</taxon>
        <taxon>Tylenchina</taxon>
        <taxon>Cephalobomorpha</taxon>
        <taxon>Cephaloboidea</taxon>
        <taxon>Cephalobidae</taxon>
        <taxon>Acrobeloides</taxon>
    </lineage>
</organism>
<sequence length="67" mass="7752">MAQHVGDFAWHHRMLGAVAEEGIERLHRTICDDIENVSHRNEEERTKITLQRWSVQVQLADIGKSSD</sequence>
<keyword evidence="1" id="KW-1185">Reference proteome</keyword>
<dbReference type="Proteomes" id="UP000887540">
    <property type="component" value="Unplaced"/>
</dbReference>
<protein>
    <submittedName>
        <fullName evidence="2">Uncharacterized protein</fullName>
    </submittedName>
</protein>
<reference evidence="2" key="1">
    <citation type="submission" date="2022-11" db="UniProtKB">
        <authorList>
            <consortium name="WormBaseParasite"/>
        </authorList>
    </citation>
    <scope>IDENTIFICATION</scope>
</reference>
<dbReference type="WBParaSite" id="ACRNAN_scaffold15327.g14118.t1">
    <property type="protein sequence ID" value="ACRNAN_scaffold15327.g14118.t1"/>
    <property type="gene ID" value="ACRNAN_scaffold15327.g14118"/>
</dbReference>